<evidence type="ECO:0008006" key="3">
    <source>
        <dbReference type="Google" id="ProtNLM"/>
    </source>
</evidence>
<name>A0A2A5SZU5_9GAMM</name>
<dbReference type="EMBL" id="NBYY01000034">
    <property type="protein sequence ID" value="PCS21411.1"/>
    <property type="molecule type" value="Genomic_DNA"/>
</dbReference>
<reference evidence="2" key="1">
    <citation type="submission" date="2017-04" db="EMBL/GenBank/DDBJ databases">
        <title>Genome evolution of the luminous symbionts of deep sea anglerfish.</title>
        <authorList>
            <person name="Hendry T.A."/>
        </authorList>
    </citation>
    <scope>NUCLEOTIDE SEQUENCE [LARGE SCALE GENOMIC DNA]</scope>
</reference>
<comment type="caution">
    <text evidence="1">The sequence shown here is derived from an EMBL/GenBank/DDBJ whole genome shotgun (WGS) entry which is preliminary data.</text>
</comment>
<dbReference type="GeneID" id="66953070"/>
<keyword evidence="2" id="KW-1185">Reference proteome</keyword>
<protein>
    <recommendedName>
        <fullName evidence="3">Mobile element protein</fullName>
    </recommendedName>
</protein>
<accession>A0A2A5SZU5</accession>
<proteinExistence type="predicted"/>
<sequence length="45" mass="5027">MTIVLGEELANMKAINKVIRLGVPVHQHVHQHTNLDCKKILSLAL</sequence>
<dbReference type="AlphaFoldDB" id="A0A2A5SZU5"/>
<gene>
    <name evidence="1" type="ORF">BTN49_2950</name>
</gene>
<dbReference type="Proteomes" id="UP000219020">
    <property type="component" value="Unassembled WGS sequence"/>
</dbReference>
<dbReference type="RefSeq" id="WP_158523751.1">
    <property type="nucleotide sequence ID" value="NZ_CAWNJE010000022.1"/>
</dbReference>
<evidence type="ECO:0000313" key="2">
    <source>
        <dbReference type="Proteomes" id="UP000219020"/>
    </source>
</evidence>
<organism evidence="1 2">
    <name type="scientific">Candidatus Enterovibrio escicola</name>
    <dbReference type="NCBI Taxonomy" id="1927127"/>
    <lineage>
        <taxon>Bacteria</taxon>
        <taxon>Pseudomonadati</taxon>
        <taxon>Pseudomonadota</taxon>
        <taxon>Gammaproteobacteria</taxon>
        <taxon>Vibrionales</taxon>
        <taxon>Vibrionaceae</taxon>
        <taxon>Enterovibrio</taxon>
    </lineage>
</organism>
<evidence type="ECO:0000313" key="1">
    <source>
        <dbReference type="EMBL" id="PCS21411.1"/>
    </source>
</evidence>